<gene>
    <name evidence="2" type="ORF">DFJ64_1511</name>
</gene>
<dbReference type="Proteomes" id="UP000256485">
    <property type="component" value="Unassembled WGS sequence"/>
</dbReference>
<sequence length="719" mass="78405">MADRRGETEDERVGRRRRGAVAAVLAATLCLSTACADASRVQQSIRARGLSSTASRPPIDRPFPKVTPSPLPPQPVNAGFELGGDGPCPPRWSCDREGQPSATVSDDVPYSGKRALRVTSRAPEDRFTLRSGRLPALPERTYTATFWRRSSTAGPDGGESVRLAFYDQRRRLLGSQSNRTGTPEKDTWEAVSVHADAPAGTVWVEVEISVTGAARTVWLDSVSLRHSPILEVWGGTGVHRGRRADTLSFQLTTPTPGGVYIGTIDAFGQRLRVSGPRRMESERGGMLAYSLQGSARFDPSTETILIEPGEPATIEVRGRFTPTPGTGFPRATLRDPVAQATFVVFVAARNYDNGDATAQLPDRHEVQAAVERVAAYLRGRMTKSGGWAVAHPYWPGQLREDPQAIAFLVQGYLKRARATDDPADAAMARRGLDWLVRHQRKDGGFGLPWAFGSRQGHFSERAHYHGRGYTHAEGEPLAVVTIAAASALLEGFKVFGDSRYLAAALRAKDYLLAGPNGFQWLDAEKTRGSIPYCNLEPVLPRDDPRVRTHDVLPAVRNTSVEVYNIDGAALSFLTALYVETGDERLLTYGDAIATNLAQRIRPDGMTPYAWFKPSPHSGGYVNITLSGLLEYGEMRGREDWVAQAGRGFSWMANHARGDLIPTEGYASVYGLNLSLDVARYVSTALKRQKPDGSFSGGTTTRYDAVMFAILSDLLLSMGE</sequence>
<dbReference type="EMBL" id="QTUC01000001">
    <property type="protein sequence ID" value="REF36112.1"/>
    <property type="molecule type" value="Genomic_DNA"/>
</dbReference>
<dbReference type="OrthoDB" id="273342at2"/>
<dbReference type="GO" id="GO:0005975">
    <property type="term" value="P:carbohydrate metabolic process"/>
    <property type="evidence" value="ECO:0007669"/>
    <property type="project" value="InterPro"/>
</dbReference>
<organism evidence="2 3">
    <name type="scientific">Thermasporomyces composti</name>
    <dbReference type="NCBI Taxonomy" id="696763"/>
    <lineage>
        <taxon>Bacteria</taxon>
        <taxon>Bacillati</taxon>
        <taxon>Actinomycetota</taxon>
        <taxon>Actinomycetes</taxon>
        <taxon>Propionibacteriales</taxon>
        <taxon>Nocardioidaceae</taxon>
        <taxon>Thermasporomyces</taxon>
    </lineage>
</organism>
<feature type="region of interest" description="Disordered" evidence="1">
    <location>
        <begin position="46"/>
        <end position="89"/>
    </location>
</feature>
<feature type="compositionally biased region" description="Pro residues" evidence="1">
    <location>
        <begin position="65"/>
        <end position="75"/>
    </location>
</feature>
<dbReference type="SUPFAM" id="SSF48208">
    <property type="entry name" value="Six-hairpin glycosidases"/>
    <property type="match status" value="1"/>
</dbReference>
<evidence type="ECO:0000256" key="1">
    <source>
        <dbReference type="SAM" id="MobiDB-lite"/>
    </source>
</evidence>
<feature type="compositionally biased region" description="Polar residues" evidence="1">
    <location>
        <begin position="46"/>
        <end position="55"/>
    </location>
</feature>
<dbReference type="Gene3D" id="2.60.120.260">
    <property type="entry name" value="Galactose-binding domain-like"/>
    <property type="match status" value="1"/>
</dbReference>
<dbReference type="Gene3D" id="1.50.10.20">
    <property type="match status" value="1"/>
</dbReference>
<dbReference type="PROSITE" id="PS51257">
    <property type="entry name" value="PROKAR_LIPOPROTEIN"/>
    <property type="match status" value="1"/>
</dbReference>
<dbReference type="InterPro" id="IPR008928">
    <property type="entry name" value="6-hairpin_glycosidase_sf"/>
</dbReference>
<comment type="caution">
    <text evidence="2">The sequence shown here is derived from an EMBL/GenBank/DDBJ whole genome shotgun (WGS) entry which is preliminary data.</text>
</comment>
<accession>A0A3D9V2S8</accession>
<evidence type="ECO:0000313" key="3">
    <source>
        <dbReference type="Proteomes" id="UP000256485"/>
    </source>
</evidence>
<reference evidence="2 3" key="1">
    <citation type="submission" date="2018-08" db="EMBL/GenBank/DDBJ databases">
        <title>Sequencing the genomes of 1000 actinobacteria strains.</title>
        <authorList>
            <person name="Klenk H.-P."/>
        </authorList>
    </citation>
    <scope>NUCLEOTIDE SEQUENCE [LARGE SCALE GENOMIC DNA]</scope>
    <source>
        <strain evidence="2 3">DSM 22891</strain>
    </source>
</reference>
<proteinExistence type="predicted"/>
<dbReference type="AlphaFoldDB" id="A0A3D9V2S8"/>
<evidence type="ECO:0000313" key="2">
    <source>
        <dbReference type="EMBL" id="REF36112.1"/>
    </source>
</evidence>
<name>A0A3D9V2S8_THECX</name>
<protein>
    <submittedName>
        <fullName evidence="2">Prenyltransferase/squalene oxidase-like repeat protein</fullName>
    </submittedName>
</protein>
<keyword evidence="3" id="KW-1185">Reference proteome</keyword>
<keyword evidence="2" id="KW-0808">Transferase</keyword>
<dbReference type="GO" id="GO:0016740">
    <property type="term" value="F:transferase activity"/>
    <property type="evidence" value="ECO:0007669"/>
    <property type="project" value="UniProtKB-KW"/>
</dbReference>